<accession>A0A397UN27</accession>
<protein>
    <submittedName>
        <fullName evidence="1">Uncharacterized protein</fullName>
    </submittedName>
</protein>
<reference evidence="1 2" key="1">
    <citation type="submission" date="2018-06" db="EMBL/GenBank/DDBJ databases">
        <title>Comparative genomics reveals the genomic features of Rhizophagus irregularis, R. cerebriforme, R. diaphanum and Gigaspora rosea, and their symbiotic lifestyle signature.</title>
        <authorList>
            <person name="Morin E."/>
            <person name="San Clemente H."/>
            <person name="Chen E.C.H."/>
            <person name="De La Providencia I."/>
            <person name="Hainaut M."/>
            <person name="Kuo A."/>
            <person name="Kohler A."/>
            <person name="Murat C."/>
            <person name="Tang N."/>
            <person name="Roy S."/>
            <person name="Loubradou J."/>
            <person name="Henrissat B."/>
            <person name="Grigoriev I.V."/>
            <person name="Corradi N."/>
            <person name="Roux C."/>
            <person name="Martin F.M."/>
        </authorList>
    </citation>
    <scope>NUCLEOTIDE SEQUENCE [LARGE SCALE GENOMIC DNA]</scope>
    <source>
        <strain evidence="1 2">DAOM 194757</strain>
    </source>
</reference>
<dbReference type="EMBL" id="QKWP01001464">
    <property type="protein sequence ID" value="RIB08773.1"/>
    <property type="molecule type" value="Genomic_DNA"/>
</dbReference>
<organism evidence="1 2">
    <name type="scientific">Gigaspora rosea</name>
    <dbReference type="NCBI Taxonomy" id="44941"/>
    <lineage>
        <taxon>Eukaryota</taxon>
        <taxon>Fungi</taxon>
        <taxon>Fungi incertae sedis</taxon>
        <taxon>Mucoromycota</taxon>
        <taxon>Glomeromycotina</taxon>
        <taxon>Glomeromycetes</taxon>
        <taxon>Diversisporales</taxon>
        <taxon>Gigasporaceae</taxon>
        <taxon>Gigaspora</taxon>
    </lineage>
</organism>
<proteinExistence type="predicted"/>
<dbReference type="Proteomes" id="UP000266673">
    <property type="component" value="Unassembled WGS sequence"/>
</dbReference>
<dbReference type="OrthoDB" id="2415831at2759"/>
<name>A0A397UN27_9GLOM</name>
<keyword evidence="2" id="KW-1185">Reference proteome</keyword>
<gene>
    <name evidence="1" type="ORF">C2G38_2210764</name>
</gene>
<evidence type="ECO:0000313" key="1">
    <source>
        <dbReference type="EMBL" id="RIB08773.1"/>
    </source>
</evidence>
<dbReference type="AlphaFoldDB" id="A0A397UN27"/>
<evidence type="ECO:0000313" key="2">
    <source>
        <dbReference type="Proteomes" id="UP000266673"/>
    </source>
</evidence>
<comment type="caution">
    <text evidence="1">The sequence shown here is derived from an EMBL/GenBank/DDBJ whole genome shotgun (WGS) entry which is preliminary data.</text>
</comment>
<dbReference type="STRING" id="44941.A0A397UN27"/>
<sequence length="214" mass="24124">MNSIIFNVLVKLDDITGILRLTNKGTQYFLGLSGSEKQEFSFYLINELTIMIPIEEGRLFSNEHGQLDPTDMTKILISIFISGTKDSDKMTTSEVKTNLDQLIKNKEYTGISMGHSTQDLDETYGFYGFSLSSNNFIIIPHIFNIINDYLGAKRRFYKWVSKYGRVATSLVLLSIILINTLKMLKSRIGGFEHFNAPLSDKSLKIIVAADAENG</sequence>